<dbReference type="InterPro" id="IPR025503">
    <property type="entry name" value="DUF4391"/>
</dbReference>
<keyword evidence="3" id="KW-1185">Reference proteome</keyword>
<comment type="caution">
    <text evidence="2">The sequence shown here is derived from an EMBL/GenBank/DDBJ whole genome shotgun (WGS) entry which is preliminary data.</text>
</comment>
<feature type="coiled-coil region" evidence="1">
    <location>
        <begin position="169"/>
        <end position="196"/>
    </location>
</feature>
<name>A0ABT7SNY0_9GAMM</name>
<protein>
    <submittedName>
        <fullName evidence="2">DUF4391 domain-containing protein</fullName>
    </submittedName>
</protein>
<accession>A0ABT7SNY0</accession>
<dbReference type="Proteomes" id="UP001241056">
    <property type="component" value="Unassembled WGS sequence"/>
</dbReference>
<keyword evidence="1" id="KW-0175">Coiled coil</keyword>
<dbReference type="EMBL" id="JAUCDY010000006">
    <property type="protein sequence ID" value="MDM7857887.1"/>
    <property type="molecule type" value="Genomic_DNA"/>
</dbReference>
<evidence type="ECO:0000313" key="2">
    <source>
        <dbReference type="EMBL" id="MDM7857887.1"/>
    </source>
</evidence>
<dbReference type="Pfam" id="PF14335">
    <property type="entry name" value="DUF4391"/>
    <property type="match status" value="1"/>
</dbReference>
<sequence length="218" mass="24540">MLFAYPDSTRVGRILPKNAIYKNVTPTAKQRELLTLQIEKITWAHKLAPDTLNINASTELPEIQVLAIRLKPQIAQISDSLLEYLDKAIPSALIFEVQGSSGIQTIACLKQINQNGSVKCSPYLYGAQQRVDAERQALPISRDFTHLQQQLLARLLPYSLQAGESLSAAIERVQRISKLEKTIQQLEAQLLNKSMQFNRRVELNQQLKSAKQEHASLL</sequence>
<reference evidence="2 3" key="1">
    <citation type="submission" date="2023-06" db="EMBL/GenBank/DDBJ databases">
        <title>Thiopseudomonas sp. CY1220 draft genome sequence.</title>
        <authorList>
            <person name="Zhao G."/>
            <person name="An M."/>
        </authorList>
    </citation>
    <scope>NUCLEOTIDE SEQUENCE [LARGE SCALE GENOMIC DNA]</scope>
    <source>
        <strain evidence="2 3">CY1220</strain>
    </source>
</reference>
<evidence type="ECO:0000313" key="3">
    <source>
        <dbReference type="Proteomes" id="UP001241056"/>
    </source>
</evidence>
<gene>
    <name evidence="2" type="ORF">QEZ41_06295</name>
</gene>
<organism evidence="2 3">
    <name type="scientific">Thiopseudomonas acetoxidans</name>
    <dbReference type="NCBI Taxonomy" id="3041622"/>
    <lineage>
        <taxon>Bacteria</taxon>
        <taxon>Pseudomonadati</taxon>
        <taxon>Pseudomonadota</taxon>
        <taxon>Gammaproteobacteria</taxon>
        <taxon>Pseudomonadales</taxon>
        <taxon>Pseudomonadaceae</taxon>
        <taxon>Thiopseudomonas</taxon>
    </lineage>
</organism>
<evidence type="ECO:0000256" key="1">
    <source>
        <dbReference type="SAM" id="Coils"/>
    </source>
</evidence>
<dbReference type="RefSeq" id="WP_289410546.1">
    <property type="nucleotide sequence ID" value="NZ_JAUCDY010000006.1"/>
</dbReference>
<proteinExistence type="predicted"/>